<dbReference type="InterPro" id="IPR005225">
    <property type="entry name" value="Small_GTP-bd"/>
</dbReference>
<dbReference type="EMBL" id="POUK01000010">
    <property type="protein sequence ID" value="PNF74913.1"/>
    <property type="molecule type" value="Genomic_DNA"/>
</dbReference>
<dbReference type="InterPro" id="IPR014721">
    <property type="entry name" value="Ribsml_uS5_D2-typ_fold_subgr"/>
</dbReference>
<dbReference type="Proteomes" id="UP000235881">
    <property type="component" value="Unassembled WGS sequence"/>
</dbReference>
<evidence type="ECO:0000256" key="4">
    <source>
        <dbReference type="ARBA" id="ARBA00022768"/>
    </source>
</evidence>
<comment type="caution">
    <text evidence="11">The sequence shown here is derived from an EMBL/GenBank/DDBJ whole genome shotgun (WGS) entry which is preliminary data.</text>
</comment>
<dbReference type="RefSeq" id="WP_102829655.1">
    <property type="nucleotide sequence ID" value="NZ_CP065721.1"/>
</dbReference>
<dbReference type="InterPro" id="IPR020568">
    <property type="entry name" value="Ribosomal_Su5_D2-typ_SF"/>
</dbReference>
<evidence type="ECO:0000256" key="5">
    <source>
        <dbReference type="ARBA" id="ARBA00022917"/>
    </source>
</evidence>
<dbReference type="Gene3D" id="3.30.70.240">
    <property type="match status" value="1"/>
</dbReference>
<dbReference type="SUPFAM" id="SSF54211">
    <property type="entry name" value="Ribosomal protein S5 domain 2-like"/>
    <property type="match status" value="1"/>
</dbReference>
<dbReference type="InterPro" id="IPR004540">
    <property type="entry name" value="Transl_elong_EFG/EF2"/>
</dbReference>
<keyword evidence="8" id="KW-0963">Cytoplasm</keyword>
<dbReference type="Pfam" id="PF00009">
    <property type="entry name" value="GTP_EFTU"/>
    <property type="match status" value="1"/>
</dbReference>
<comment type="subcellular location">
    <subcellularLocation>
        <location evidence="8">Cytoplasm</location>
    </subcellularLocation>
</comment>
<evidence type="ECO:0000256" key="7">
    <source>
        <dbReference type="ARBA" id="ARBA00024731"/>
    </source>
</evidence>
<dbReference type="NCBIfam" id="TIGR00484">
    <property type="entry name" value="EF-G"/>
    <property type="match status" value="1"/>
</dbReference>
<dbReference type="FunFam" id="3.40.50.300:FF:000029">
    <property type="entry name" value="Elongation factor G"/>
    <property type="match status" value="1"/>
</dbReference>
<dbReference type="InterPro" id="IPR000640">
    <property type="entry name" value="EFG_V-like"/>
</dbReference>
<dbReference type="FunFam" id="3.30.70.870:FF:000001">
    <property type="entry name" value="Elongation factor G"/>
    <property type="match status" value="1"/>
</dbReference>
<dbReference type="SUPFAM" id="SSF50447">
    <property type="entry name" value="Translation proteins"/>
    <property type="match status" value="1"/>
</dbReference>
<dbReference type="FunFam" id="3.30.230.10:FF:000003">
    <property type="entry name" value="Elongation factor G"/>
    <property type="match status" value="1"/>
</dbReference>
<keyword evidence="3 8" id="KW-0547">Nucleotide-binding</keyword>
<evidence type="ECO:0000259" key="10">
    <source>
        <dbReference type="PROSITE" id="PS51722"/>
    </source>
</evidence>
<dbReference type="InterPro" id="IPR009000">
    <property type="entry name" value="Transl_B-barrel_sf"/>
</dbReference>
<dbReference type="GO" id="GO:0097216">
    <property type="term" value="F:guanosine tetraphosphate binding"/>
    <property type="evidence" value="ECO:0007669"/>
    <property type="project" value="UniProtKB-ARBA"/>
</dbReference>
<name>A0A8E2QAA1_9GAMM</name>
<dbReference type="CDD" id="cd03713">
    <property type="entry name" value="EFG_mtEFG_C"/>
    <property type="match status" value="1"/>
</dbReference>
<dbReference type="Pfam" id="PF14492">
    <property type="entry name" value="EFG_III"/>
    <property type="match status" value="1"/>
</dbReference>
<keyword evidence="12" id="KW-1185">Reference proteome</keyword>
<dbReference type="PROSITE" id="PS51722">
    <property type="entry name" value="G_TR_2"/>
    <property type="match status" value="1"/>
</dbReference>
<dbReference type="GO" id="GO:0032790">
    <property type="term" value="P:ribosome disassembly"/>
    <property type="evidence" value="ECO:0007669"/>
    <property type="project" value="TreeGrafter"/>
</dbReference>
<dbReference type="CDD" id="cd01434">
    <property type="entry name" value="EFG_mtEFG1_IV"/>
    <property type="match status" value="1"/>
</dbReference>
<dbReference type="InterPro" id="IPR047872">
    <property type="entry name" value="EFG_IV"/>
</dbReference>
<dbReference type="Pfam" id="PF00679">
    <property type="entry name" value="EFG_C"/>
    <property type="match status" value="1"/>
</dbReference>
<dbReference type="SMART" id="SM00889">
    <property type="entry name" value="EFG_IV"/>
    <property type="match status" value="1"/>
</dbReference>
<feature type="compositionally biased region" description="Acidic residues" evidence="9">
    <location>
        <begin position="300"/>
        <end position="313"/>
    </location>
</feature>
<dbReference type="InterPro" id="IPR035649">
    <property type="entry name" value="EFG_V"/>
</dbReference>
<dbReference type="InterPro" id="IPR035647">
    <property type="entry name" value="EFG_III/V"/>
</dbReference>
<dbReference type="Pfam" id="PF03144">
    <property type="entry name" value="GTP_EFTU_D2"/>
    <property type="match status" value="1"/>
</dbReference>
<dbReference type="SUPFAM" id="SSF54980">
    <property type="entry name" value="EF-G C-terminal domain-like"/>
    <property type="match status" value="2"/>
</dbReference>
<dbReference type="InterPro" id="IPR005517">
    <property type="entry name" value="Transl_elong_EFG/EF2_IV"/>
</dbReference>
<evidence type="ECO:0000256" key="8">
    <source>
        <dbReference type="HAMAP-Rule" id="MF_00054"/>
    </source>
</evidence>
<dbReference type="InterPro" id="IPR000795">
    <property type="entry name" value="T_Tr_GTP-bd_dom"/>
</dbReference>
<dbReference type="CDD" id="cd16262">
    <property type="entry name" value="EFG_III"/>
    <property type="match status" value="1"/>
</dbReference>
<dbReference type="GO" id="GO:0005737">
    <property type="term" value="C:cytoplasm"/>
    <property type="evidence" value="ECO:0007669"/>
    <property type="project" value="UniProtKB-SubCell"/>
</dbReference>
<dbReference type="PANTHER" id="PTHR43261">
    <property type="entry name" value="TRANSLATION ELONGATION FACTOR G-RELATED"/>
    <property type="match status" value="1"/>
</dbReference>
<feature type="region of interest" description="Disordered" evidence="9">
    <location>
        <begin position="292"/>
        <end position="313"/>
    </location>
</feature>
<proteinExistence type="inferred from homology"/>
<evidence type="ECO:0000256" key="3">
    <source>
        <dbReference type="ARBA" id="ARBA00022741"/>
    </source>
</evidence>
<dbReference type="HAMAP" id="MF_00054_B">
    <property type="entry name" value="EF_G_EF_2_B"/>
    <property type="match status" value="1"/>
</dbReference>
<dbReference type="Gene3D" id="2.40.30.10">
    <property type="entry name" value="Translation factors"/>
    <property type="match status" value="1"/>
</dbReference>
<dbReference type="SMART" id="SM00838">
    <property type="entry name" value="EFG_C"/>
    <property type="match status" value="1"/>
</dbReference>
<comment type="function">
    <text evidence="7 8">Catalyzes the GTP-dependent ribosomal translocation step during translation elongation. During this step, the ribosome changes from the pre-translocational (PRE) to the post-translocational (POST) state as the newly formed A-site-bound peptidyl-tRNA and P-site-bound deacylated tRNA move to the P and E sites, respectively. Catalyzes the coordinated movement of the two tRNA molecules, the mRNA and conformational changes in the ribosome.</text>
</comment>
<dbReference type="InterPro" id="IPR031157">
    <property type="entry name" value="G_TR_CS"/>
</dbReference>
<dbReference type="FunFam" id="2.40.30.10:FF:000006">
    <property type="entry name" value="Elongation factor G"/>
    <property type="match status" value="1"/>
</dbReference>
<evidence type="ECO:0000256" key="2">
    <source>
        <dbReference type="ARBA" id="ARBA00017872"/>
    </source>
</evidence>
<organism evidence="11 12">
    <name type="scientific">Stutzerimonas degradans</name>
    <dbReference type="NCBI Taxonomy" id="2968968"/>
    <lineage>
        <taxon>Bacteria</taxon>
        <taxon>Pseudomonadati</taxon>
        <taxon>Pseudomonadota</taxon>
        <taxon>Gammaproteobacteria</taxon>
        <taxon>Pseudomonadales</taxon>
        <taxon>Pseudomonadaceae</taxon>
        <taxon>Stutzerimonas</taxon>
    </lineage>
</organism>
<dbReference type="GO" id="GO:0003924">
    <property type="term" value="F:GTPase activity"/>
    <property type="evidence" value="ECO:0007669"/>
    <property type="project" value="InterPro"/>
</dbReference>
<dbReference type="Gene3D" id="3.30.230.10">
    <property type="match status" value="1"/>
</dbReference>
<dbReference type="FunFam" id="3.30.70.240:FF:000001">
    <property type="entry name" value="Elongation factor G"/>
    <property type="match status" value="1"/>
</dbReference>
<keyword evidence="6 8" id="KW-0342">GTP-binding</keyword>
<evidence type="ECO:0000313" key="12">
    <source>
        <dbReference type="Proteomes" id="UP000235881"/>
    </source>
</evidence>
<feature type="binding site" evidence="8">
    <location>
        <begin position="88"/>
        <end position="92"/>
    </location>
    <ligand>
        <name>GTP</name>
        <dbReference type="ChEBI" id="CHEBI:37565"/>
    </ligand>
</feature>
<dbReference type="PROSITE" id="PS00301">
    <property type="entry name" value="G_TR_1"/>
    <property type="match status" value="1"/>
</dbReference>
<comment type="similarity">
    <text evidence="1 8">Belongs to the TRAFAC class translation factor GTPase superfamily. Classic translation factor GTPase family. EF-G/EF-2 subfamily.</text>
</comment>
<gene>
    <name evidence="8 11" type="primary">fusA</name>
    <name evidence="11" type="ORF">CXK95_18910</name>
</gene>
<dbReference type="PRINTS" id="PR00315">
    <property type="entry name" value="ELONGATNFCT"/>
</dbReference>
<dbReference type="NCBIfam" id="NF009381">
    <property type="entry name" value="PRK12740.1-5"/>
    <property type="match status" value="1"/>
</dbReference>
<sequence length="700" mass="77482">MARTTPINLYRNIGICAHVDAGKTTTTERVLFYTGVNHKMGETHDGASTTDWMVQEQERGITITSAAVTAFWQGSEKQYKSHRVNVIDTPGHVDFTIEVERSLRVLDGAVVVFCGTSGVEPQSETVWRQANKYGVPRIVYVNKMDRQGANFIRVVEQIKKRLGHTPVPLQLQIGSEENFVGQVDLLKMKAIYWNEDDKGMTFREEEIPAELQAQAEEYRSNLVEAAAEANEELMNKYLEEGDLSLEEIKAGLRQRTIACEIVPAVLGSSFKNKGVPLVLDAVIDFLPAPTDIPPIQGVNPDDEEKTDEREASDDAPFSALAFKIATDPFVGTLTFARVYSGVLSSGDSVINSVKGKKERVGRMVQMHANQREEIKEVRAGDIAALIGMKDVTTGDTLCDIDKPIILERMDFPEPVIHVAVEPKTKADQEKMGVALGRLAQEDPSFRVRTDEETGQTIIGGMGELHLDIIVDRMRREFNVEANIGKPQVAYREMIRNKCEIEGKFVRQSGGRGQFGHCWIRFEPSDEGQEGLEFKNEVVGGVVPKEYIPAIQKGIEEQMKNGVLAGYPLLGLKATVFDGSYHDVDSNEMAFKIAASMATKQLSQKGGAVLLEPIMKVEVVTPEDYMGDVMGDLNRRRGLIQGMEDSVSGKVIRAEVPLGEMFGYATDVRSMSQGRASYSMEFSKYSEAPSNIVEAIVKKQG</sequence>
<evidence type="ECO:0000313" key="11">
    <source>
        <dbReference type="EMBL" id="PNF74913.1"/>
    </source>
</evidence>
<dbReference type="GO" id="GO:0005525">
    <property type="term" value="F:GTP binding"/>
    <property type="evidence" value="ECO:0007669"/>
    <property type="project" value="UniProtKB-UniRule"/>
</dbReference>
<keyword evidence="5 8" id="KW-0648">Protein biosynthesis</keyword>
<dbReference type="GO" id="GO:0003746">
    <property type="term" value="F:translation elongation factor activity"/>
    <property type="evidence" value="ECO:0007669"/>
    <property type="project" value="UniProtKB-UniRule"/>
</dbReference>
<keyword evidence="4 8" id="KW-0251">Elongation factor</keyword>
<protein>
    <recommendedName>
        <fullName evidence="2 8">Elongation factor G</fullName>
        <shortName evidence="8">EF-G</shortName>
    </recommendedName>
</protein>
<feature type="binding site" evidence="8">
    <location>
        <begin position="17"/>
        <end position="24"/>
    </location>
    <ligand>
        <name>GTP</name>
        <dbReference type="ChEBI" id="CHEBI:37565"/>
    </ligand>
</feature>
<dbReference type="CDD" id="cd01886">
    <property type="entry name" value="EF-G"/>
    <property type="match status" value="1"/>
</dbReference>
<dbReference type="PANTHER" id="PTHR43261:SF1">
    <property type="entry name" value="RIBOSOME-RELEASING FACTOR 2, MITOCHONDRIAL"/>
    <property type="match status" value="1"/>
</dbReference>
<reference evidence="11 12" key="1">
    <citation type="submission" date="2018-01" db="EMBL/GenBank/DDBJ databases">
        <title>Denitrification phenotypes of diverse strains of Pseudomonas stutzeri.</title>
        <authorList>
            <person name="Milligan D.A."/>
            <person name="Bergaust L."/>
            <person name="Bakken L.R."/>
            <person name="Frostegard A."/>
        </authorList>
    </citation>
    <scope>NUCLEOTIDE SEQUENCE [LARGE SCALE GENOMIC DNA]</scope>
    <source>
        <strain evidence="11 12">DSM 50238</strain>
    </source>
</reference>
<dbReference type="InterPro" id="IPR004161">
    <property type="entry name" value="EFTu-like_2"/>
</dbReference>
<accession>A0A8E2QAA1</accession>
<dbReference type="Pfam" id="PF03764">
    <property type="entry name" value="EFG_IV"/>
    <property type="match status" value="1"/>
</dbReference>
<evidence type="ECO:0000256" key="9">
    <source>
        <dbReference type="SAM" id="MobiDB-lite"/>
    </source>
</evidence>
<dbReference type="CDD" id="cd04088">
    <property type="entry name" value="EFG_mtEFG_II"/>
    <property type="match status" value="1"/>
</dbReference>
<evidence type="ECO:0000256" key="6">
    <source>
        <dbReference type="ARBA" id="ARBA00023134"/>
    </source>
</evidence>
<dbReference type="InterPro" id="IPR009022">
    <property type="entry name" value="EFG_III"/>
</dbReference>
<feature type="binding site" evidence="8">
    <location>
        <begin position="142"/>
        <end position="145"/>
    </location>
    <ligand>
        <name>GTP</name>
        <dbReference type="ChEBI" id="CHEBI:37565"/>
    </ligand>
</feature>
<dbReference type="NCBIfam" id="TIGR00231">
    <property type="entry name" value="small_GTP"/>
    <property type="match status" value="1"/>
</dbReference>
<dbReference type="InterPro" id="IPR041095">
    <property type="entry name" value="EFG_II"/>
</dbReference>
<feature type="domain" description="Tr-type G" evidence="10">
    <location>
        <begin position="8"/>
        <end position="290"/>
    </location>
</feature>
<dbReference type="SUPFAM" id="SSF52540">
    <property type="entry name" value="P-loop containing nucleoside triphosphate hydrolases"/>
    <property type="match status" value="1"/>
</dbReference>
<dbReference type="InterPro" id="IPR027417">
    <property type="entry name" value="P-loop_NTPase"/>
</dbReference>
<dbReference type="AlphaFoldDB" id="A0A8E2QAA1"/>
<dbReference type="Gene3D" id="3.40.50.300">
    <property type="entry name" value="P-loop containing nucleotide triphosphate hydrolases"/>
    <property type="match status" value="1"/>
</dbReference>
<evidence type="ECO:0000256" key="1">
    <source>
        <dbReference type="ARBA" id="ARBA00005870"/>
    </source>
</evidence>
<dbReference type="Gene3D" id="3.30.70.870">
    <property type="entry name" value="Elongation Factor G (Translational Gtpase), domain 3"/>
    <property type="match status" value="1"/>
</dbReference>